<comment type="catalytic activity">
    <reaction evidence="7 8">
        <text>CMP + ATP = CDP + ADP</text>
        <dbReference type="Rhea" id="RHEA:11600"/>
        <dbReference type="ChEBI" id="CHEBI:30616"/>
        <dbReference type="ChEBI" id="CHEBI:58069"/>
        <dbReference type="ChEBI" id="CHEBI:60377"/>
        <dbReference type="ChEBI" id="CHEBI:456216"/>
        <dbReference type="EC" id="2.7.4.25"/>
    </reaction>
</comment>
<comment type="caution">
    <text evidence="10">The sequence shown here is derived from an EMBL/GenBank/DDBJ whole genome shotgun (WGS) entry which is preliminary data.</text>
</comment>
<dbReference type="GO" id="GO:0015949">
    <property type="term" value="P:nucleobase-containing small molecule interconversion"/>
    <property type="evidence" value="ECO:0007669"/>
    <property type="project" value="TreeGrafter"/>
</dbReference>
<feature type="binding site" evidence="8">
    <location>
        <begin position="10"/>
        <end position="18"/>
    </location>
    <ligand>
        <name>ATP</name>
        <dbReference type="ChEBI" id="CHEBI:30616"/>
    </ligand>
</feature>
<sequence>MKKINIAIDGPAAAGKSTIAKLVAQQFNMIYVDTGAMYRAITLYYIEQESEDFDRLVKEIDLKIVLDNGQRVILNGKDVSERIRENDVTENVSYVASKESVRTFLVEQQQKLADEKNVVMDGRDIGTTVLPDAELKIYMIASVEERAVRRLKDNELRGIESDLEFLKVDIERRDQYDMNRDISPLVKAEDAISIDTTGLTIEEVTNQITELAKDKMV</sequence>
<dbReference type="PANTHER" id="PTHR21299:SF2">
    <property type="entry name" value="CYTIDYLATE KINASE"/>
    <property type="match status" value="1"/>
</dbReference>
<keyword evidence="3 8" id="KW-0547">Nucleotide-binding</keyword>
<keyword evidence="5 8" id="KW-0067">ATP-binding</keyword>
<dbReference type="GO" id="GO:0006220">
    <property type="term" value="P:pyrimidine nucleotide metabolic process"/>
    <property type="evidence" value="ECO:0007669"/>
    <property type="project" value="UniProtKB-UniRule"/>
</dbReference>
<evidence type="ECO:0000256" key="7">
    <source>
        <dbReference type="ARBA" id="ARBA00048478"/>
    </source>
</evidence>
<evidence type="ECO:0000256" key="2">
    <source>
        <dbReference type="ARBA" id="ARBA00022679"/>
    </source>
</evidence>
<keyword evidence="4 8" id="KW-0418">Kinase</keyword>
<evidence type="ECO:0000256" key="6">
    <source>
        <dbReference type="ARBA" id="ARBA00047615"/>
    </source>
</evidence>
<comment type="catalytic activity">
    <reaction evidence="6 8">
        <text>dCMP + ATP = dCDP + ADP</text>
        <dbReference type="Rhea" id="RHEA:25094"/>
        <dbReference type="ChEBI" id="CHEBI:30616"/>
        <dbReference type="ChEBI" id="CHEBI:57566"/>
        <dbReference type="ChEBI" id="CHEBI:58593"/>
        <dbReference type="ChEBI" id="CHEBI:456216"/>
        <dbReference type="EC" id="2.7.4.25"/>
    </reaction>
</comment>
<dbReference type="Proteomes" id="UP000241209">
    <property type="component" value="Unassembled WGS sequence"/>
</dbReference>
<accession>A0A2T4PSJ6</accession>
<keyword evidence="8" id="KW-0963">Cytoplasm</keyword>
<evidence type="ECO:0000313" key="10">
    <source>
        <dbReference type="EMBL" id="PTI29324.1"/>
    </source>
</evidence>
<evidence type="ECO:0000313" key="11">
    <source>
        <dbReference type="Proteomes" id="UP000241209"/>
    </source>
</evidence>
<dbReference type="CDD" id="cd02020">
    <property type="entry name" value="CMPK"/>
    <property type="match status" value="1"/>
</dbReference>
<dbReference type="Gene3D" id="3.40.50.300">
    <property type="entry name" value="P-loop containing nucleotide triphosphate hydrolases"/>
    <property type="match status" value="1"/>
</dbReference>
<name>A0A2T4PSJ6_9STAP</name>
<protein>
    <recommendedName>
        <fullName evidence="8">Cytidylate kinase</fullName>
        <shortName evidence="8">CK</shortName>
        <ecNumber evidence="8">2.7.4.25</ecNumber>
    </recommendedName>
    <alternativeName>
        <fullName evidence="8">Cytidine monophosphate kinase</fullName>
        <shortName evidence="8">CMP kinase</shortName>
    </alternativeName>
</protein>
<dbReference type="RefSeq" id="WP_107557083.1">
    <property type="nucleotide sequence ID" value="NZ_CANQVP010000091.1"/>
</dbReference>
<keyword evidence="2 8" id="KW-0808">Transferase</keyword>
<dbReference type="GO" id="GO:0005829">
    <property type="term" value="C:cytosol"/>
    <property type="evidence" value="ECO:0007669"/>
    <property type="project" value="TreeGrafter"/>
</dbReference>
<dbReference type="GO" id="GO:0005524">
    <property type="term" value="F:ATP binding"/>
    <property type="evidence" value="ECO:0007669"/>
    <property type="project" value="UniProtKB-UniRule"/>
</dbReference>
<dbReference type="STRING" id="1167632.GCA_000286335_01437"/>
<dbReference type="NCBIfam" id="TIGR00017">
    <property type="entry name" value="cmk"/>
    <property type="match status" value="1"/>
</dbReference>
<gene>
    <name evidence="8" type="primary">cmk</name>
    <name evidence="10" type="ORF">BU072_08180</name>
</gene>
<dbReference type="HAMAP" id="MF_00238">
    <property type="entry name" value="Cytidyl_kinase_type1"/>
    <property type="match status" value="1"/>
</dbReference>
<evidence type="ECO:0000256" key="3">
    <source>
        <dbReference type="ARBA" id="ARBA00022741"/>
    </source>
</evidence>
<dbReference type="SUPFAM" id="SSF52540">
    <property type="entry name" value="P-loop containing nucleoside triphosphate hydrolases"/>
    <property type="match status" value="1"/>
</dbReference>
<dbReference type="EMBL" id="PZFK01000015">
    <property type="protein sequence ID" value="PTI29324.1"/>
    <property type="molecule type" value="Genomic_DNA"/>
</dbReference>
<proteinExistence type="inferred from homology"/>
<evidence type="ECO:0000256" key="8">
    <source>
        <dbReference type="HAMAP-Rule" id="MF_00238"/>
    </source>
</evidence>
<dbReference type="PANTHER" id="PTHR21299">
    <property type="entry name" value="CYTIDYLATE KINASE/PANTOATE-BETA-ALANINE LIGASE"/>
    <property type="match status" value="1"/>
</dbReference>
<feature type="domain" description="Cytidylate kinase" evidence="9">
    <location>
        <begin position="6"/>
        <end position="213"/>
    </location>
</feature>
<organism evidence="10 11">
    <name type="scientific">Mammaliicoccus vitulinus</name>
    <dbReference type="NCBI Taxonomy" id="71237"/>
    <lineage>
        <taxon>Bacteria</taxon>
        <taxon>Bacillati</taxon>
        <taxon>Bacillota</taxon>
        <taxon>Bacilli</taxon>
        <taxon>Bacillales</taxon>
        <taxon>Staphylococcaceae</taxon>
        <taxon>Mammaliicoccus</taxon>
    </lineage>
</organism>
<comment type="similarity">
    <text evidence="1 8">Belongs to the cytidylate kinase family. Type 1 subfamily.</text>
</comment>
<dbReference type="Pfam" id="PF02224">
    <property type="entry name" value="Cytidylate_kin"/>
    <property type="match status" value="1"/>
</dbReference>
<dbReference type="EC" id="2.7.4.25" evidence="8"/>
<dbReference type="InterPro" id="IPR011994">
    <property type="entry name" value="Cytidylate_kinase_dom"/>
</dbReference>
<dbReference type="GO" id="GO:0036431">
    <property type="term" value="F:dCMP kinase activity"/>
    <property type="evidence" value="ECO:0007669"/>
    <property type="project" value="InterPro"/>
</dbReference>
<evidence type="ECO:0000259" key="9">
    <source>
        <dbReference type="Pfam" id="PF02224"/>
    </source>
</evidence>
<evidence type="ECO:0000256" key="5">
    <source>
        <dbReference type="ARBA" id="ARBA00022840"/>
    </source>
</evidence>
<dbReference type="GO" id="GO:0036430">
    <property type="term" value="F:CMP kinase activity"/>
    <property type="evidence" value="ECO:0007669"/>
    <property type="project" value="RHEA"/>
</dbReference>
<evidence type="ECO:0000256" key="1">
    <source>
        <dbReference type="ARBA" id="ARBA00009427"/>
    </source>
</evidence>
<dbReference type="InterPro" id="IPR003136">
    <property type="entry name" value="Cytidylate_kin"/>
</dbReference>
<reference evidence="10 11" key="1">
    <citation type="journal article" date="2016" name="Front. Microbiol.">
        <title>Comprehensive Phylogenetic Analysis of Bovine Non-aureus Staphylococci Species Based on Whole-Genome Sequencing.</title>
        <authorList>
            <person name="Naushad S."/>
            <person name="Barkema H.W."/>
            <person name="Luby C."/>
            <person name="Condas L.A."/>
            <person name="Nobrega D.B."/>
            <person name="Carson D.A."/>
            <person name="De Buck J."/>
        </authorList>
    </citation>
    <scope>NUCLEOTIDE SEQUENCE [LARGE SCALE GENOMIC DNA]</scope>
    <source>
        <strain evidence="10 11">SNUC 2204</strain>
    </source>
</reference>
<evidence type="ECO:0000256" key="4">
    <source>
        <dbReference type="ARBA" id="ARBA00022777"/>
    </source>
</evidence>
<comment type="subcellular location">
    <subcellularLocation>
        <location evidence="8">Cytoplasm</location>
    </subcellularLocation>
</comment>
<dbReference type="InterPro" id="IPR027417">
    <property type="entry name" value="P-loop_NTPase"/>
</dbReference>
<dbReference type="AlphaFoldDB" id="A0A2T4PSJ6"/>